<comment type="caution">
    <text evidence="1">The sequence shown here is derived from an EMBL/GenBank/DDBJ whole genome shotgun (WGS) entry which is preliminary data.</text>
</comment>
<dbReference type="AlphaFoldDB" id="A0A533QES8"/>
<gene>
    <name evidence="1" type="ORF">JETT_2529</name>
</gene>
<evidence type="ECO:0008006" key="3">
    <source>
        <dbReference type="Google" id="ProtNLM"/>
    </source>
</evidence>
<organism evidence="1 2">
    <name type="scientific">Candidatus Jettenia ecosi</name>
    <dbReference type="NCBI Taxonomy" id="2494326"/>
    <lineage>
        <taxon>Bacteria</taxon>
        <taxon>Pseudomonadati</taxon>
        <taxon>Planctomycetota</taxon>
        <taxon>Candidatus Brocadiia</taxon>
        <taxon>Candidatus Brocadiales</taxon>
        <taxon>Candidatus Brocadiaceae</taxon>
        <taxon>Candidatus Jettenia</taxon>
    </lineage>
</organism>
<accession>A0A533QES8</accession>
<reference evidence="1 2" key="1">
    <citation type="submission" date="2019-04" db="EMBL/GenBank/DDBJ databases">
        <title>Genome of a novel bacterium Candidatus Jettenia ecosi reconstructed from metagenome of an anammox bioreactor.</title>
        <authorList>
            <person name="Mardanov A.V."/>
            <person name="Beletsky A.V."/>
            <person name="Ravin N.V."/>
            <person name="Botchkova E.A."/>
            <person name="Litti Y.V."/>
            <person name="Nozhevnikova A.N."/>
        </authorList>
    </citation>
    <scope>NUCLEOTIDE SEQUENCE [LARGE SCALE GENOMIC DNA]</scope>
    <source>
        <strain evidence="1">J2</strain>
    </source>
</reference>
<evidence type="ECO:0000313" key="2">
    <source>
        <dbReference type="Proteomes" id="UP000319783"/>
    </source>
</evidence>
<protein>
    <recommendedName>
        <fullName evidence="3">Lipoprotein</fullName>
    </recommendedName>
</protein>
<name>A0A533QES8_9BACT</name>
<dbReference type="PROSITE" id="PS51257">
    <property type="entry name" value="PROKAR_LIPOPROTEIN"/>
    <property type="match status" value="1"/>
</dbReference>
<proteinExistence type="predicted"/>
<evidence type="ECO:0000313" key="1">
    <source>
        <dbReference type="EMBL" id="TLD41191.1"/>
    </source>
</evidence>
<dbReference type="EMBL" id="SULG01000058">
    <property type="protein sequence ID" value="TLD41191.1"/>
    <property type="molecule type" value="Genomic_DNA"/>
</dbReference>
<sequence>MKVKIILIGFLMIILSISCRIDASPLDFSWNAPKTYVHNEGTSGEIRYIIWFYNLGNTLEKPILVPIEVFLMTDTGEKCLDTYYPDIMEHAAKLDEDYQEGKKYQCAIIAKGELAPKMTKHCIAMFEDIDPKVKRLDIFVTGISHFFFWRWRMIDYSYKITYEKELDHWKLIEHGMSKDASHRSYEFESRDWR</sequence>
<dbReference type="Proteomes" id="UP000319783">
    <property type="component" value="Unassembled WGS sequence"/>
</dbReference>